<dbReference type="AlphaFoldDB" id="A0A7G9QVT9"/>
<protein>
    <recommendedName>
        <fullName evidence="3">DUF4253 domain-containing protein</fullName>
    </recommendedName>
</protein>
<accession>A0A7G9QVT9</accession>
<evidence type="ECO:0000313" key="2">
    <source>
        <dbReference type="Proteomes" id="UP000515977"/>
    </source>
</evidence>
<dbReference type="Proteomes" id="UP000515977">
    <property type="component" value="Chromosome"/>
</dbReference>
<dbReference type="EMBL" id="CP060711">
    <property type="protein sequence ID" value="QNN47464.1"/>
    <property type="molecule type" value="Genomic_DNA"/>
</dbReference>
<reference evidence="1 2" key="1">
    <citation type="submission" date="2020-08" db="EMBL/GenBank/DDBJ databases">
        <title>Genome sequence of Thermomonas brevis KACC 16975T.</title>
        <authorList>
            <person name="Hyun D.-W."/>
            <person name="Bae J.-W."/>
        </authorList>
    </citation>
    <scope>NUCLEOTIDE SEQUENCE [LARGE SCALE GENOMIC DNA]</scope>
    <source>
        <strain evidence="1 2">KACC 16975</strain>
    </source>
</reference>
<evidence type="ECO:0000313" key="1">
    <source>
        <dbReference type="EMBL" id="QNN47464.1"/>
    </source>
</evidence>
<gene>
    <name evidence="1" type="ORF">H9L17_04820</name>
</gene>
<sequence>MEVSKSRAALLREIFAQGFRTPDWRHKEPPPVVSAEMFFADNDDNECIAVNLDDHPGVDFFRSKLADIAAKPEVAAVLVNIYDLDPVIYGGWPYAENVHILTSAPEEIVQDWAAELHSDGAAEGWPYGEPRQHPQAVDGQRWWWLSWD</sequence>
<proteinExistence type="predicted"/>
<dbReference type="RefSeq" id="WP_187571209.1">
    <property type="nucleotide sequence ID" value="NZ_CP060711.1"/>
</dbReference>
<keyword evidence="2" id="KW-1185">Reference proteome</keyword>
<organism evidence="1 2">
    <name type="scientific">Thermomonas brevis</name>
    <dbReference type="NCBI Taxonomy" id="215691"/>
    <lineage>
        <taxon>Bacteria</taxon>
        <taxon>Pseudomonadati</taxon>
        <taxon>Pseudomonadota</taxon>
        <taxon>Gammaproteobacteria</taxon>
        <taxon>Lysobacterales</taxon>
        <taxon>Lysobacteraceae</taxon>
        <taxon>Thermomonas</taxon>
    </lineage>
</organism>
<evidence type="ECO:0008006" key="3">
    <source>
        <dbReference type="Google" id="ProtNLM"/>
    </source>
</evidence>
<dbReference type="KEGG" id="tbv:H9L17_04820"/>
<name>A0A7G9QVT9_9GAMM</name>